<comment type="caution">
    <text evidence="2">The sequence shown here is derived from an EMBL/GenBank/DDBJ whole genome shotgun (WGS) entry which is preliminary data.</text>
</comment>
<dbReference type="OrthoDB" id="5115613at2"/>
<protein>
    <submittedName>
        <fullName evidence="2">Pyridoxamine 5'-phosphate oxidase</fullName>
    </submittedName>
</protein>
<reference evidence="2 3" key="1">
    <citation type="submission" date="2018-10" db="EMBL/GenBank/DDBJ databases">
        <title>Sequencing the genomes of 1000 actinobacteria strains.</title>
        <authorList>
            <person name="Klenk H.-P."/>
        </authorList>
    </citation>
    <scope>NUCLEOTIDE SEQUENCE [LARGE SCALE GENOMIC DNA]</scope>
    <source>
        <strain evidence="2 3">DSM 45175</strain>
    </source>
</reference>
<dbReference type="AlphaFoldDB" id="A0A495JJT3"/>
<dbReference type="EMBL" id="RBKT01000001">
    <property type="protein sequence ID" value="RKR89183.1"/>
    <property type="molecule type" value="Genomic_DNA"/>
</dbReference>
<accession>A0A495JJT3</accession>
<dbReference type="Pfam" id="PF01243">
    <property type="entry name" value="PNPOx_N"/>
    <property type="match status" value="1"/>
</dbReference>
<organism evidence="2 3">
    <name type="scientific">Micromonospora pisi</name>
    <dbReference type="NCBI Taxonomy" id="589240"/>
    <lineage>
        <taxon>Bacteria</taxon>
        <taxon>Bacillati</taxon>
        <taxon>Actinomycetota</taxon>
        <taxon>Actinomycetes</taxon>
        <taxon>Micromonosporales</taxon>
        <taxon>Micromonosporaceae</taxon>
        <taxon>Micromonospora</taxon>
    </lineage>
</organism>
<proteinExistence type="predicted"/>
<name>A0A495JJT3_9ACTN</name>
<keyword evidence="3" id="KW-1185">Reference proteome</keyword>
<evidence type="ECO:0000313" key="3">
    <source>
        <dbReference type="Proteomes" id="UP000277671"/>
    </source>
</evidence>
<evidence type="ECO:0000259" key="1">
    <source>
        <dbReference type="Pfam" id="PF01243"/>
    </source>
</evidence>
<dbReference type="InterPro" id="IPR011576">
    <property type="entry name" value="Pyridox_Oxase_N"/>
</dbReference>
<dbReference type="Gene3D" id="2.30.110.10">
    <property type="entry name" value="Electron Transport, Fmn-binding Protein, Chain A"/>
    <property type="match status" value="1"/>
</dbReference>
<feature type="domain" description="Pyridoxamine 5'-phosphate oxidase N-terminal" evidence="1">
    <location>
        <begin position="15"/>
        <end position="106"/>
    </location>
</feature>
<evidence type="ECO:0000313" key="2">
    <source>
        <dbReference type="EMBL" id="RKR89183.1"/>
    </source>
</evidence>
<sequence>MASWSEFAADAPRLAEAIRTLLQQYGPGLGYLATVRADGGPRVHPVSPVINDEGLFCFVVDSPKRRDLERDGRYALHSFPPEESDDEAYVAGRAKLVTDPATIARLADTVRAEPRVDWRLFEFTVEAAMLAEHGRAGAIPLAYGGRGDDRPGVQVWLDPTAARAPAGRRGRRARRHVNPTELRSASTANAVDQRFTREPRVVAVAPDPVIWAS</sequence>
<dbReference type="Proteomes" id="UP000277671">
    <property type="component" value="Unassembled WGS sequence"/>
</dbReference>
<dbReference type="InterPro" id="IPR012349">
    <property type="entry name" value="Split_barrel_FMN-bd"/>
</dbReference>
<dbReference type="SUPFAM" id="SSF50475">
    <property type="entry name" value="FMN-binding split barrel"/>
    <property type="match status" value="1"/>
</dbReference>
<gene>
    <name evidence="2" type="ORF">BDK92_3522</name>
</gene>